<dbReference type="AlphaFoldDB" id="A0A1H3AHD0"/>
<proteinExistence type="inferred from homology"/>
<dbReference type="PANTHER" id="PTHR43213:SF5">
    <property type="entry name" value="BIFUNCTIONAL DTTP_UTP PYROPHOSPHATASE_METHYLTRANSFERASE PROTEIN-RELATED"/>
    <property type="match status" value="1"/>
</dbReference>
<dbReference type="EC" id="3.6.1.9" evidence="4"/>
<reference evidence="6" key="1">
    <citation type="submission" date="2016-10" db="EMBL/GenBank/DDBJ databases">
        <authorList>
            <person name="Varghese N."/>
            <person name="Submissions S."/>
        </authorList>
    </citation>
    <scope>NUCLEOTIDE SEQUENCE [LARGE SCALE GENOMIC DNA]</scope>
    <source>
        <strain evidence="6">DSM 10014</strain>
    </source>
</reference>
<accession>A0A1H3AHD0</accession>
<dbReference type="RefSeq" id="WP_074636658.1">
    <property type="nucleotide sequence ID" value="NZ_CP160849.1"/>
</dbReference>
<evidence type="ECO:0000256" key="4">
    <source>
        <dbReference type="HAMAP-Rule" id="MF_00528"/>
    </source>
</evidence>
<dbReference type="EMBL" id="FNNB01000005">
    <property type="protein sequence ID" value="SDX29005.1"/>
    <property type="molecule type" value="Genomic_DNA"/>
</dbReference>
<feature type="active site" description="Proton acceptor" evidence="4">
    <location>
        <position position="76"/>
    </location>
</feature>
<dbReference type="PANTHER" id="PTHR43213">
    <property type="entry name" value="BIFUNCTIONAL DTTP/UTP PYROPHOSPHATASE/METHYLTRANSFERASE PROTEIN-RELATED"/>
    <property type="match status" value="1"/>
</dbReference>
<dbReference type="HAMAP" id="MF_00528">
    <property type="entry name" value="Maf"/>
    <property type="match status" value="1"/>
</dbReference>
<comment type="function">
    <text evidence="4">Nucleoside triphosphate pyrophosphatase. May have a dual role in cell division arrest and in preventing the incorporation of modified nucleotides into cellular nucleic acids.</text>
</comment>
<name>A0A1H3AHD0_9RHOB</name>
<dbReference type="GO" id="GO:0005737">
    <property type="term" value="C:cytoplasm"/>
    <property type="evidence" value="ECO:0007669"/>
    <property type="project" value="UniProtKB-SubCell"/>
</dbReference>
<dbReference type="NCBIfam" id="TIGR00172">
    <property type="entry name" value="maf"/>
    <property type="match status" value="1"/>
</dbReference>
<comment type="similarity">
    <text evidence="4">Belongs to the Maf family.</text>
</comment>
<evidence type="ECO:0000313" key="5">
    <source>
        <dbReference type="EMBL" id="SDX29005.1"/>
    </source>
</evidence>
<evidence type="ECO:0000313" key="6">
    <source>
        <dbReference type="Proteomes" id="UP000183076"/>
    </source>
</evidence>
<comment type="caution">
    <text evidence="4">Lacks conserved residue(s) required for the propagation of feature annotation.</text>
</comment>
<dbReference type="InterPro" id="IPR029001">
    <property type="entry name" value="ITPase-like_fam"/>
</dbReference>
<organism evidence="5 6">
    <name type="scientific">Sulfitobacter pontiacus</name>
    <dbReference type="NCBI Taxonomy" id="60137"/>
    <lineage>
        <taxon>Bacteria</taxon>
        <taxon>Pseudomonadati</taxon>
        <taxon>Pseudomonadota</taxon>
        <taxon>Alphaproteobacteria</taxon>
        <taxon>Rhodobacterales</taxon>
        <taxon>Roseobacteraceae</taxon>
        <taxon>Sulfitobacter</taxon>
    </lineage>
</organism>
<keyword evidence="3 4" id="KW-0546">Nucleotide metabolism</keyword>
<evidence type="ECO:0000256" key="2">
    <source>
        <dbReference type="ARBA" id="ARBA00022801"/>
    </source>
</evidence>
<comment type="catalytic activity">
    <reaction evidence="4">
        <text>a 2'-deoxyribonucleoside 5'-triphosphate + H2O = a 2'-deoxyribonucleoside 5'-phosphate + diphosphate + H(+)</text>
        <dbReference type="Rhea" id="RHEA:44644"/>
        <dbReference type="ChEBI" id="CHEBI:15377"/>
        <dbReference type="ChEBI" id="CHEBI:15378"/>
        <dbReference type="ChEBI" id="CHEBI:33019"/>
        <dbReference type="ChEBI" id="CHEBI:61560"/>
        <dbReference type="ChEBI" id="CHEBI:65317"/>
        <dbReference type="EC" id="3.6.1.9"/>
    </reaction>
</comment>
<keyword evidence="4" id="KW-0963">Cytoplasm</keyword>
<dbReference type="Gene3D" id="3.90.950.10">
    <property type="match status" value="1"/>
</dbReference>
<dbReference type="InterPro" id="IPR003697">
    <property type="entry name" value="Maf-like"/>
</dbReference>
<comment type="cofactor">
    <cofactor evidence="1 4">
        <name>a divalent metal cation</name>
        <dbReference type="ChEBI" id="CHEBI:60240"/>
    </cofactor>
</comment>
<protein>
    <recommendedName>
        <fullName evidence="4">Nucleoside triphosphate pyrophosphatase</fullName>
        <ecNumber evidence="4">3.6.1.9</ecNumber>
    </recommendedName>
    <alternativeName>
        <fullName evidence="4">Nucleotide pyrophosphatase</fullName>
        <shortName evidence="4">Nucleotide PPase</shortName>
    </alternativeName>
</protein>
<dbReference type="GeneID" id="94020531"/>
<dbReference type="SUPFAM" id="SSF52972">
    <property type="entry name" value="ITPase-like"/>
    <property type="match status" value="1"/>
</dbReference>
<dbReference type="PIRSF" id="PIRSF006305">
    <property type="entry name" value="Maf"/>
    <property type="match status" value="1"/>
</dbReference>
<evidence type="ECO:0000256" key="1">
    <source>
        <dbReference type="ARBA" id="ARBA00001968"/>
    </source>
</evidence>
<evidence type="ECO:0000256" key="3">
    <source>
        <dbReference type="ARBA" id="ARBA00023080"/>
    </source>
</evidence>
<dbReference type="Proteomes" id="UP000183076">
    <property type="component" value="Unassembled WGS sequence"/>
</dbReference>
<comment type="subcellular location">
    <subcellularLocation>
        <location evidence="4">Cytoplasm</location>
    </subcellularLocation>
</comment>
<dbReference type="Pfam" id="PF02545">
    <property type="entry name" value="Maf"/>
    <property type="match status" value="1"/>
</dbReference>
<dbReference type="GO" id="GO:0047429">
    <property type="term" value="F:nucleoside triphosphate diphosphatase activity"/>
    <property type="evidence" value="ECO:0007669"/>
    <property type="project" value="UniProtKB-EC"/>
</dbReference>
<keyword evidence="2 4" id="KW-0378">Hydrolase</keyword>
<comment type="catalytic activity">
    <reaction evidence="4">
        <text>a ribonucleoside 5'-triphosphate + H2O = a ribonucleoside 5'-phosphate + diphosphate + H(+)</text>
        <dbReference type="Rhea" id="RHEA:23996"/>
        <dbReference type="ChEBI" id="CHEBI:15377"/>
        <dbReference type="ChEBI" id="CHEBI:15378"/>
        <dbReference type="ChEBI" id="CHEBI:33019"/>
        <dbReference type="ChEBI" id="CHEBI:58043"/>
        <dbReference type="ChEBI" id="CHEBI:61557"/>
        <dbReference type="EC" id="3.6.1.9"/>
    </reaction>
</comment>
<gene>
    <name evidence="5" type="ORF">SAMN04488041_105345</name>
</gene>
<dbReference type="CDD" id="cd00555">
    <property type="entry name" value="Maf"/>
    <property type="match status" value="1"/>
</dbReference>
<sequence length="199" mass="22002">MPQRFILASGSSIRSQLLQQACVPHEVSVARIDEQMIKMALLAEQAPPRDIADTLAEMKARKVSDKTPGALVMGCDQVLDHRGTLLSKPATPDEAIAQLKSLRGDRHSLLSAAVIVEDGKPIWRHVGQVRLRMRDASDSYIEEYVARNWDSIQHAVGAYKLEEEGVRLFSGIVGDYFNVLGLPLLELLNYLTLRGDLSA</sequence>
<dbReference type="GO" id="GO:0009117">
    <property type="term" value="P:nucleotide metabolic process"/>
    <property type="evidence" value="ECO:0007669"/>
    <property type="project" value="UniProtKB-KW"/>
</dbReference>
<dbReference type="STRING" id="60137.SAMN04488041_105345"/>